<evidence type="ECO:0000256" key="4">
    <source>
        <dbReference type="ARBA" id="ARBA00023136"/>
    </source>
</evidence>
<feature type="domain" description="SLC12A transporter C-terminal" evidence="6">
    <location>
        <begin position="101"/>
        <end position="185"/>
    </location>
</feature>
<keyword evidence="4" id="KW-0472">Membrane</keyword>
<evidence type="ECO:0000256" key="2">
    <source>
        <dbReference type="ARBA" id="ARBA00022692"/>
    </source>
</evidence>
<dbReference type="AlphaFoldDB" id="A0A1B6FVR5"/>
<evidence type="ECO:0000256" key="3">
    <source>
        <dbReference type="ARBA" id="ARBA00022989"/>
    </source>
</evidence>
<dbReference type="GO" id="GO:0045202">
    <property type="term" value="C:synapse"/>
    <property type="evidence" value="ECO:0007669"/>
    <property type="project" value="GOC"/>
</dbReference>
<dbReference type="GO" id="GO:0015379">
    <property type="term" value="F:potassium:chloride symporter activity"/>
    <property type="evidence" value="ECO:0007669"/>
    <property type="project" value="TreeGrafter"/>
</dbReference>
<reference evidence="7" key="1">
    <citation type="submission" date="2015-11" db="EMBL/GenBank/DDBJ databases">
        <title>De novo transcriptome assembly of four potential Pierce s Disease insect vectors from Arizona vineyards.</title>
        <authorList>
            <person name="Tassone E.E."/>
        </authorList>
    </citation>
    <scope>NUCLEOTIDE SEQUENCE</scope>
</reference>
<feature type="compositionally biased region" description="Polar residues" evidence="5">
    <location>
        <begin position="65"/>
        <end position="74"/>
    </location>
</feature>
<sequence>LNKKESLGIVPRLVEFNDSRSDEKLLLVQKIVDNNRQSETVKNSKVRFQEPFDVADNNNIEEKISQSSATTNDNESNDEVTENETSVNDCDNVDVNNQTSFESNRNTHKIKINEGNVKRMHTAVKLNEIIKQKSNKAQLVVVNLPGPPKNIKAHRDSSYMEYLEVLTEGLDKVLMVRGSGQEVIT</sequence>
<protein>
    <recommendedName>
        <fullName evidence="6">SLC12A transporter C-terminal domain-containing protein</fullName>
    </recommendedName>
</protein>
<feature type="non-terminal residue" evidence="7">
    <location>
        <position position="185"/>
    </location>
</feature>
<keyword evidence="2" id="KW-0812">Transmembrane</keyword>
<dbReference type="GO" id="GO:0005886">
    <property type="term" value="C:plasma membrane"/>
    <property type="evidence" value="ECO:0007669"/>
    <property type="project" value="TreeGrafter"/>
</dbReference>
<dbReference type="InterPro" id="IPR004842">
    <property type="entry name" value="SLC12A_fam"/>
</dbReference>
<evidence type="ECO:0000259" key="6">
    <source>
        <dbReference type="Pfam" id="PF03522"/>
    </source>
</evidence>
<feature type="non-terminal residue" evidence="7">
    <location>
        <position position="1"/>
    </location>
</feature>
<organism evidence="7">
    <name type="scientific">Cuerna arida</name>
    <dbReference type="NCBI Taxonomy" id="1464854"/>
    <lineage>
        <taxon>Eukaryota</taxon>
        <taxon>Metazoa</taxon>
        <taxon>Ecdysozoa</taxon>
        <taxon>Arthropoda</taxon>
        <taxon>Hexapoda</taxon>
        <taxon>Insecta</taxon>
        <taxon>Pterygota</taxon>
        <taxon>Neoptera</taxon>
        <taxon>Paraneoptera</taxon>
        <taxon>Hemiptera</taxon>
        <taxon>Auchenorrhyncha</taxon>
        <taxon>Membracoidea</taxon>
        <taxon>Cicadellidae</taxon>
        <taxon>Cicadellinae</taxon>
        <taxon>Proconiini</taxon>
        <taxon>Cuerna</taxon>
    </lineage>
</organism>
<dbReference type="PANTHER" id="PTHR11827">
    <property type="entry name" value="SOLUTE CARRIER FAMILY 12, CATION COTRANSPORTERS"/>
    <property type="match status" value="1"/>
</dbReference>
<feature type="compositionally biased region" description="Low complexity" evidence="5">
    <location>
        <begin position="87"/>
        <end position="97"/>
    </location>
</feature>
<name>A0A1B6FVR5_9HEMI</name>
<feature type="region of interest" description="Disordered" evidence="5">
    <location>
        <begin position="63"/>
        <end position="99"/>
    </location>
</feature>
<keyword evidence="3" id="KW-1133">Transmembrane helix</keyword>
<gene>
    <name evidence="7" type="ORF">g.49761</name>
</gene>
<dbReference type="EMBL" id="GECZ01015481">
    <property type="protein sequence ID" value="JAS54288.1"/>
    <property type="molecule type" value="Transcribed_RNA"/>
</dbReference>
<evidence type="ECO:0000313" key="7">
    <source>
        <dbReference type="EMBL" id="JAS54288.1"/>
    </source>
</evidence>
<proteinExistence type="predicted"/>
<accession>A0A1B6FVR5</accession>
<dbReference type="Pfam" id="PF03522">
    <property type="entry name" value="SLC12"/>
    <property type="match status" value="1"/>
</dbReference>
<comment type="subcellular location">
    <subcellularLocation>
        <location evidence="1">Membrane</location>
        <topology evidence="1">Multi-pass membrane protein</topology>
    </subcellularLocation>
</comment>
<dbReference type="PANTHER" id="PTHR11827:SF73">
    <property type="entry name" value="KAZACHOC, ISOFORM G"/>
    <property type="match status" value="1"/>
</dbReference>
<evidence type="ECO:0000256" key="5">
    <source>
        <dbReference type="SAM" id="MobiDB-lite"/>
    </source>
</evidence>
<evidence type="ECO:0000256" key="1">
    <source>
        <dbReference type="ARBA" id="ARBA00004141"/>
    </source>
</evidence>
<dbReference type="GO" id="GO:0055075">
    <property type="term" value="P:potassium ion homeostasis"/>
    <property type="evidence" value="ECO:0007669"/>
    <property type="project" value="TreeGrafter"/>
</dbReference>
<dbReference type="GO" id="GO:0007268">
    <property type="term" value="P:chemical synaptic transmission"/>
    <property type="evidence" value="ECO:0007669"/>
    <property type="project" value="TreeGrafter"/>
</dbReference>
<dbReference type="GO" id="GO:1990573">
    <property type="term" value="P:potassium ion import across plasma membrane"/>
    <property type="evidence" value="ECO:0007669"/>
    <property type="project" value="TreeGrafter"/>
</dbReference>
<dbReference type="GO" id="GO:0055064">
    <property type="term" value="P:chloride ion homeostasis"/>
    <property type="evidence" value="ECO:0007669"/>
    <property type="project" value="TreeGrafter"/>
</dbReference>
<dbReference type="GO" id="GO:0006884">
    <property type="term" value="P:cell volume homeostasis"/>
    <property type="evidence" value="ECO:0007669"/>
    <property type="project" value="TreeGrafter"/>
</dbReference>
<dbReference type="InterPro" id="IPR018491">
    <property type="entry name" value="SLC12_C"/>
</dbReference>